<sequence length="435" mass="45346">MGPERVGGLRQNALVTGMTTFWKALPTEGRWLLSTVAIQTLGRGLTLPFTIIYLHEVRGFDLGISGALMSLIAITALAVTGPGGTLIDRYGARAVLLFGISSMIAGCTLLAFATHPGVAAIAIVLIGVNFGLSWPGFNALIATIVDGELRQQYFGVNFALVNLGIGVGGIIGGFLVDVQNPATFTAIFLADAASGFIPMALLLGPLRHVRTQGEPGTDDEAGGSYREILRRPAVLWLTLVTFISVFIGYGQMEAGFPAFARQVSEVSTRVVGLSFAVNTAVIVLLQFAVLKLIAGRRRTRVMQVMALVWAASWLVLGATGLLPDSVAAAIGVLAFMGIFAFGETMLQPTVPAMYNDLATDRNRGRVNAVSAAAFQGGAITGPIAAGLLLANGWDAAYIITMLAGCASVLVLALVLERRVPASANGVAEASQTVGG</sequence>
<dbReference type="InterPro" id="IPR020846">
    <property type="entry name" value="MFS_dom"/>
</dbReference>
<comment type="caution">
    <text evidence="9">The sequence shown here is derived from an EMBL/GenBank/DDBJ whole genome shotgun (WGS) entry which is preliminary data.</text>
</comment>
<dbReference type="Proteomes" id="UP000275048">
    <property type="component" value="Unassembled WGS sequence"/>
</dbReference>
<keyword evidence="3" id="KW-1003">Cell membrane</keyword>
<feature type="transmembrane region" description="Helical" evidence="7">
    <location>
        <begin position="94"/>
        <end position="113"/>
    </location>
</feature>
<feature type="transmembrane region" description="Helical" evidence="7">
    <location>
        <begin position="270"/>
        <end position="289"/>
    </location>
</feature>
<keyword evidence="5 7" id="KW-1133">Transmembrane helix</keyword>
<keyword evidence="2" id="KW-0813">Transport</keyword>
<dbReference type="SUPFAM" id="SSF103473">
    <property type="entry name" value="MFS general substrate transporter"/>
    <property type="match status" value="1"/>
</dbReference>
<keyword evidence="6 7" id="KW-0472">Membrane</keyword>
<accession>A0A3M8AJA9</accession>
<feature type="transmembrane region" description="Helical" evidence="7">
    <location>
        <begin position="153"/>
        <end position="176"/>
    </location>
</feature>
<dbReference type="InterPro" id="IPR036259">
    <property type="entry name" value="MFS_trans_sf"/>
</dbReference>
<keyword evidence="4 7" id="KW-0812">Transmembrane</keyword>
<keyword evidence="10" id="KW-1185">Reference proteome</keyword>
<dbReference type="InterPro" id="IPR011701">
    <property type="entry name" value="MFS"/>
</dbReference>
<dbReference type="OrthoDB" id="5379144at2"/>
<dbReference type="PANTHER" id="PTHR23517:SF2">
    <property type="entry name" value="MULTIDRUG RESISTANCE PROTEIN MDTH"/>
    <property type="match status" value="1"/>
</dbReference>
<feature type="transmembrane region" description="Helical" evidence="7">
    <location>
        <begin position="301"/>
        <end position="320"/>
    </location>
</feature>
<evidence type="ECO:0000256" key="2">
    <source>
        <dbReference type="ARBA" id="ARBA00022448"/>
    </source>
</evidence>
<dbReference type="AlphaFoldDB" id="A0A3M8AJA9"/>
<dbReference type="PROSITE" id="PS50850">
    <property type="entry name" value="MFS"/>
    <property type="match status" value="1"/>
</dbReference>
<reference evidence="9 10" key="1">
    <citation type="submission" date="2018-10" db="EMBL/GenBank/DDBJ databases">
        <title>Isolation, diversity and antibacterial activity of antinobacteria from the wheat rhizosphere soil.</title>
        <authorList>
            <person name="Sun T."/>
        </authorList>
    </citation>
    <scope>NUCLEOTIDE SEQUENCE [LARGE SCALE GENOMIC DNA]</scope>
    <source>
        <strain evidence="9 10">SJ-23</strain>
    </source>
</reference>
<evidence type="ECO:0000313" key="9">
    <source>
        <dbReference type="EMBL" id="RNB51278.1"/>
    </source>
</evidence>
<feature type="transmembrane region" description="Helical" evidence="7">
    <location>
        <begin position="31"/>
        <end position="54"/>
    </location>
</feature>
<dbReference type="GO" id="GO:0022857">
    <property type="term" value="F:transmembrane transporter activity"/>
    <property type="evidence" value="ECO:0007669"/>
    <property type="project" value="InterPro"/>
</dbReference>
<dbReference type="Pfam" id="PF07690">
    <property type="entry name" value="MFS_1"/>
    <property type="match status" value="1"/>
</dbReference>
<evidence type="ECO:0000256" key="4">
    <source>
        <dbReference type="ARBA" id="ARBA00022692"/>
    </source>
</evidence>
<proteinExistence type="predicted"/>
<dbReference type="GO" id="GO:0005886">
    <property type="term" value="C:plasma membrane"/>
    <property type="evidence" value="ECO:0007669"/>
    <property type="project" value="UniProtKB-SubCell"/>
</dbReference>
<dbReference type="Gene3D" id="1.20.1250.20">
    <property type="entry name" value="MFS general substrate transporter like domains"/>
    <property type="match status" value="1"/>
</dbReference>
<feature type="transmembrane region" description="Helical" evidence="7">
    <location>
        <begin position="66"/>
        <end position="87"/>
    </location>
</feature>
<feature type="domain" description="Major facilitator superfamily (MFS) profile" evidence="8">
    <location>
        <begin position="1"/>
        <end position="418"/>
    </location>
</feature>
<feature type="transmembrane region" description="Helical" evidence="7">
    <location>
        <begin position="326"/>
        <end position="346"/>
    </location>
</feature>
<dbReference type="EMBL" id="RHHB01000004">
    <property type="protein sequence ID" value="RNB51278.1"/>
    <property type="molecule type" value="Genomic_DNA"/>
</dbReference>
<evidence type="ECO:0000256" key="3">
    <source>
        <dbReference type="ARBA" id="ARBA00022475"/>
    </source>
</evidence>
<organism evidence="9 10">
    <name type="scientific">Agromyces tardus</name>
    <dbReference type="NCBI Taxonomy" id="2583849"/>
    <lineage>
        <taxon>Bacteria</taxon>
        <taxon>Bacillati</taxon>
        <taxon>Actinomycetota</taxon>
        <taxon>Actinomycetes</taxon>
        <taxon>Micrococcales</taxon>
        <taxon>Microbacteriaceae</taxon>
        <taxon>Agromyces</taxon>
    </lineage>
</organism>
<evidence type="ECO:0000256" key="1">
    <source>
        <dbReference type="ARBA" id="ARBA00004651"/>
    </source>
</evidence>
<evidence type="ECO:0000313" key="10">
    <source>
        <dbReference type="Proteomes" id="UP000275048"/>
    </source>
</evidence>
<feature type="transmembrane region" description="Helical" evidence="7">
    <location>
        <begin position="182"/>
        <end position="203"/>
    </location>
</feature>
<dbReference type="PANTHER" id="PTHR23517">
    <property type="entry name" value="RESISTANCE PROTEIN MDTM, PUTATIVE-RELATED-RELATED"/>
    <property type="match status" value="1"/>
</dbReference>
<feature type="transmembrane region" description="Helical" evidence="7">
    <location>
        <begin position="119"/>
        <end position="141"/>
    </location>
</feature>
<evidence type="ECO:0000256" key="7">
    <source>
        <dbReference type="SAM" id="Phobius"/>
    </source>
</evidence>
<evidence type="ECO:0000256" key="6">
    <source>
        <dbReference type="ARBA" id="ARBA00023136"/>
    </source>
</evidence>
<evidence type="ECO:0000259" key="8">
    <source>
        <dbReference type="PROSITE" id="PS50850"/>
    </source>
</evidence>
<comment type="subcellular location">
    <subcellularLocation>
        <location evidence="1">Cell membrane</location>
        <topology evidence="1">Multi-pass membrane protein</topology>
    </subcellularLocation>
</comment>
<protein>
    <submittedName>
        <fullName evidence="9">MFS transporter</fullName>
    </submittedName>
</protein>
<dbReference type="InterPro" id="IPR050171">
    <property type="entry name" value="MFS_Transporters"/>
</dbReference>
<feature type="transmembrane region" description="Helical" evidence="7">
    <location>
        <begin position="233"/>
        <end position="250"/>
    </location>
</feature>
<feature type="transmembrane region" description="Helical" evidence="7">
    <location>
        <begin position="395"/>
        <end position="415"/>
    </location>
</feature>
<gene>
    <name evidence="9" type="ORF">EDM22_04390</name>
</gene>
<feature type="transmembrane region" description="Helical" evidence="7">
    <location>
        <begin position="366"/>
        <end position="389"/>
    </location>
</feature>
<name>A0A3M8AJA9_9MICO</name>
<evidence type="ECO:0000256" key="5">
    <source>
        <dbReference type="ARBA" id="ARBA00022989"/>
    </source>
</evidence>